<dbReference type="GO" id="GO:0048244">
    <property type="term" value="F:phytanoyl-CoA dioxygenase activity"/>
    <property type="evidence" value="ECO:0007669"/>
    <property type="project" value="UniProtKB-EC"/>
</dbReference>
<evidence type="ECO:0000256" key="7">
    <source>
        <dbReference type="ARBA" id="ARBA00022964"/>
    </source>
</evidence>
<dbReference type="OMA" id="FKFCQNP"/>
<dbReference type="AlphaFoldDB" id="A0A7M7K815"/>
<dbReference type="InterPro" id="IPR008775">
    <property type="entry name" value="Phytyl_CoA_dOase-like"/>
</dbReference>
<dbReference type="GO" id="GO:0005777">
    <property type="term" value="C:peroxisome"/>
    <property type="evidence" value="ECO:0007669"/>
    <property type="project" value="UniProtKB-ARBA"/>
</dbReference>
<keyword evidence="8" id="KW-0560">Oxidoreductase</keyword>
<dbReference type="RefSeq" id="XP_022661775.1">
    <property type="nucleotide sequence ID" value="XM_022806040.1"/>
</dbReference>
<dbReference type="FunFam" id="2.60.120.620:FF:000012">
    <property type="entry name" value="Phytanoyl-CoA dioxygenase, peroxisomal"/>
    <property type="match status" value="1"/>
</dbReference>
<reference evidence="13" key="1">
    <citation type="submission" date="2021-01" db="UniProtKB">
        <authorList>
            <consortium name="EnsemblMetazoa"/>
        </authorList>
    </citation>
    <scope>IDENTIFICATION</scope>
</reference>
<dbReference type="Proteomes" id="UP000594260">
    <property type="component" value="Unplaced"/>
</dbReference>
<evidence type="ECO:0000256" key="8">
    <source>
        <dbReference type="ARBA" id="ARBA00023002"/>
    </source>
</evidence>
<evidence type="ECO:0000256" key="12">
    <source>
        <dbReference type="ARBA" id="ARBA00034924"/>
    </source>
</evidence>
<dbReference type="EnsemblMetazoa" id="XM_022806040">
    <property type="protein sequence ID" value="XP_022661775"/>
    <property type="gene ID" value="LOC111250620"/>
</dbReference>
<keyword evidence="9" id="KW-0408">Iron</keyword>
<dbReference type="RefSeq" id="XP_022661776.1">
    <property type="nucleotide sequence ID" value="XM_022806041.1"/>
</dbReference>
<evidence type="ECO:0000313" key="13">
    <source>
        <dbReference type="EnsemblMetazoa" id="XP_022661777"/>
    </source>
</evidence>
<keyword evidence="14" id="KW-1185">Reference proteome</keyword>
<keyword evidence="6" id="KW-0847">Vitamin C</keyword>
<comment type="similarity">
    <text evidence="4">Belongs to the PhyH family.</text>
</comment>
<keyword evidence="5" id="KW-0479">Metal-binding</keyword>
<dbReference type="EnsemblMetazoa" id="XM_022806041">
    <property type="protein sequence ID" value="XP_022661776"/>
    <property type="gene ID" value="LOC111250620"/>
</dbReference>
<dbReference type="InParanoid" id="A0A7M7K815"/>
<dbReference type="GO" id="GO:0046872">
    <property type="term" value="F:metal ion binding"/>
    <property type="evidence" value="ECO:0007669"/>
    <property type="project" value="UniProtKB-KW"/>
</dbReference>
<evidence type="ECO:0000256" key="4">
    <source>
        <dbReference type="ARBA" id="ARBA00005830"/>
    </source>
</evidence>
<dbReference type="GO" id="GO:0031418">
    <property type="term" value="F:L-ascorbic acid binding"/>
    <property type="evidence" value="ECO:0007669"/>
    <property type="project" value="UniProtKB-KW"/>
</dbReference>
<name>A0A7M7K815_VARDE</name>
<dbReference type="GeneID" id="111250620"/>
<evidence type="ECO:0000256" key="10">
    <source>
        <dbReference type="ARBA" id="ARBA00034809"/>
    </source>
</evidence>
<dbReference type="OrthoDB" id="2328924at2759"/>
<comment type="cofactor">
    <cofactor evidence="1">
        <name>L-ascorbate</name>
        <dbReference type="ChEBI" id="CHEBI:38290"/>
    </cofactor>
</comment>
<proteinExistence type="inferred from homology"/>
<evidence type="ECO:0000256" key="11">
    <source>
        <dbReference type="ARBA" id="ARBA00034921"/>
    </source>
</evidence>
<dbReference type="EnsemblMetazoa" id="XM_022806043">
    <property type="protein sequence ID" value="XP_022661778"/>
    <property type="gene ID" value="LOC111250620"/>
</dbReference>
<evidence type="ECO:0000256" key="1">
    <source>
        <dbReference type="ARBA" id="ARBA00001961"/>
    </source>
</evidence>
<dbReference type="RefSeq" id="XP_022661778.1">
    <property type="nucleotide sequence ID" value="XM_022806043.1"/>
</dbReference>
<protein>
    <recommendedName>
        <fullName evidence="10">phytanoyl-CoA dioxygenase</fullName>
        <ecNumber evidence="10">1.14.11.18</ecNumber>
    </recommendedName>
    <alternativeName>
        <fullName evidence="11">Phytanic acid oxidase</fullName>
    </alternativeName>
    <alternativeName>
        <fullName evidence="12">Phytanoyl-CoA alpha-hydroxylase</fullName>
    </alternativeName>
</protein>
<dbReference type="PANTHER" id="PTHR21308">
    <property type="entry name" value="PHYTANOYL-COA ALPHA-HYDROXYLASE"/>
    <property type="match status" value="1"/>
</dbReference>
<dbReference type="EC" id="1.14.11.18" evidence="10"/>
<evidence type="ECO:0000256" key="6">
    <source>
        <dbReference type="ARBA" id="ARBA00022896"/>
    </source>
</evidence>
<dbReference type="InterPro" id="IPR047128">
    <property type="entry name" value="PhyH"/>
</dbReference>
<dbReference type="EnsemblMetazoa" id="XM_022806042">
    <property type="protein sequence ID" value="XP_022661777"/>
    <property type="gene ID" value="LOC111250620"/>
</dbReference>
<keyword evidence="7" id="KW-0223">Dioxygenase</keyword>
<dbReference type="PANTHER" id="PTHR21308:SF1">
    <property type="entry name" value="PHYTANOYL-COA DIOXYGENASE, PEROXISOMAL"/>
    <property type="match status" value="1"/>
</dbReference>
<evidence type="ECO:0000256" key="2">
    <source>
        <dbReference type="ARBA" id="ARBA00001962"/>
    </source>
</evidence>
<evidence type="ECO:0000256" key="5">
    <source>
        <dbReference type="ARBA" id="ARBA00022723"/>
    </source>
</evidence>
<comment type="cofactor">
    <cofactor evidence="2">
        <name>Fe cation</name>
        <dbReference type="ChEBI" id="CHEBI:24875"/>
    </cofactor>
</comment>
<evidence type="ECO:0000313" key="14">
    <source>
        <dbReference type="Proteomes" id="UP000594260"/>
    </source>
</evidence>
<sequence>MSANRLGIIVGHLKGTSTLQVFEDEGVLDVAGSGETAPETKYRFTLDKNNGLLSRAQRTQYEANGFIIVKGIISNEELDHYAKRFDDIVRQRVHVPGLAKVKDVSVKDQESSTFVVNKLQDIFMDDELFAYCRHPKLLDYVENFTGPNIMAVNSMLINKPPDSGSLTSRHPLHQDLHYFPFRPADRVVCAWTAMESMNRDNGCLVVIPGSHKGALLEHDYPDWEGGVNIAYYGVKGACDVTSRRVFLQMDKGDTVFFHPILIHGSGANRSRGFRKAISCHYAASECDYIDVTGTTQVNIAKETMKMARIRGFLLENFEDAYRFRSQLVRGKRLTL</sequence>
<comment type="pathway">
    <text evidence="3">Lipid metabolism; fatty acid metabolism.</text>
</comment>
<dbReference type="Gene3D" id="2.60.120.620">
    <property type="entry name" value="q2cbj1_9rhob like domain"/>
    <property type="match status" value="1"/>
</dbReference>
<dbReference type="Pfam" id="PF05721">
    <property type="entry name" value="PhyH"/>
    <property type="match status" value="1"/>
</dbReference>
<dbReference type="KEGG" id="vde:111250620"/>
<evidence type="ECO:0000256" key="9">
    <source>
        <dbReference type="ARBA" id="ARBA00023004"/>
    </source>
</evidence>
<evidence type="ECO:0000256" key="3">
    <source>
        <dbReference type="ARBA" id="ARBA00004872"/>
    </source>
</evidence>
<dbReference type="RefSeq" id="XP_022661777.1">
    <property type="nucleotide sequence ID" value="XM_022806042.1"/>
</dbReference>
<organism evidence="13 14">
    <name type="scientific">Varroa destructor</name>
    <name type="common">Honeybee mite</name>
    <dbReference type="NCBI Taxonomy" id="109461"/>
    <lineage>
        <taxon>Eukaryota</taxon>
        <taxon>Metazoa</taxon>
        <taxon>Ecdysozoa</taxon>
        <taxon>Arthropoda</taxon>
        <taxon>Chelicerata</taxon>
        <taxon>Arachnida</taxon>
        <taxon>Acari</taxon>
        <taxon>Parasitiformes</taxon>
        <taxon>Mesostigmata</taxon>
        <taxon>Gamasina</taxon>
        <taxon>Dermanyssoidea</taxon>
        <taxon>Varroidae</taxon>
        <taxon>Varroa</taxon>
    </lineage>
</organism>
<dbReference type="GO" id="GO:0001561">
    <property type="term" value="P:fatty acid alpha-oxidation"/>
    <property type="evidence" value="ECO:0007669"/>
    <property type="project" value="InterPro"/>
</dbReference>
<dbReference type="SUPFAM" id="SSF51197">
    <property type="entry name" value="Clavaminate synthase-like"/>
    <property type="match status" value="1"/>
</dbReference>
<accession>A0A7M7K815</accession>